<accession>A0ABU8W014</accession>
<sequence>MTPSRGRADAITPFWLRLPRFFLFPLQGEPLLYATLLAASSLIVFVIPLPFAVILVEIGILLAVSRYGFKVIQFSSQGFLHTRDFPSQRDPDLAGLPWKLFAVLLVMGLVTGGCAALSKNLSIAAWAVESIALPAIVVVLVQTASVGQALNPAQWWTVMRAMGWPYLALWAFLFFLSGGSDIALPMLAPLVKQWMLLPLVNFAIIYFSWAMAALLGYAMYQYHDALGIDQRFVSPVSPAERDASEEARAVDAHVADLIEHGEADIAIGIAYDAARVAENDVYAQRRYHRVLAVAGKTQDLLRHGKNFIELLMRGKLESEAHSVYSTCIAKDPGFLCENPAHVVSFAKLQWRAGDARAALALLKGFDKRYSGHAAIPDAYELAARVLIQGMDRRDLAQPILDVMKKRYPKTLQTEEVRWLLRDDNPTTRAATLAGG</sequence>
<feature type="transmembrane region" description="Helical" evidence="1">
    <location>
        <begin position="124"/>
        <end position="144"/>
    </location>
</feature>
<feature type="transmembrane region" description="Helical" evidence="1">
    <location>
        <begin position="196"/>
        <end position="220"/>
    </location>
</feature>
<organism evidence="2 3">
    <name type="scientific">Variovorax humicola</name>
    <dbReference type="NCBI Taxonomy" id="1769758"/>
    <lineage>
        <taxon>Bacteria</taxon>
        <taxon>Pseudomonadati</taxon>
        <taxon>Pseudomonadota</taxon>
        <taxon>Betaproteobacteria</taxon>
        <taxon>Burkholderiales</taxon>
        <taxon>Comamonadaceae</taxon>
        <taxon>Variovorax</taxon>
    </lineage>
</organism>
<reference evidence="2 3" key="1">
    <citation type="submission" date="2024-03" db="EMBL/GenBank/DDBJ databases">
        <title>Novel species of the genus Variovorax.</title>
        <authorList>
            <person name="Liu Q."/>
            <person name="Xin Y.-H."/>
        </authorList>
    </citation>
    <scope>NUCLEOTIDE SEQUENCE [LARGE SCALE GENOMIC DNA]</scope>
    <source>
        <strain evidence="2 3">KACC 18501</strain>
    </source>
</reference>
<keyword evidence="3" id="KW-1185">Reference proteome</keyword>
<evidence type="ECO:0000256" key="1">
    <source>
        <dbReference type="SAM" id="Phobius"/>
    </source>
</evidence>
<keyword evidence="1" id="KW-0812">Transmembrane</keyword>
<dbReference type="Proteomes" id="UP001363010">
    <property type="component" value="Unassembled WGS sequence"/>
</dbReference>
<evidence type="ECO:0008006" key="4">
    <source>
        <dbReference type="Google" id="ProtNLM"/>
    </source>
</evidence>
<evidence type="ECO:0000313" key="3">
    <source>
        <dbReference type="Proteomes" id="UP001363010"/>
    </source>
</evidence>
<gene>
    <name evidence="2" type="ORF">WKW80_15425</name>
</gene>
<feature type="transmembrane region" description="Helical" evidence="1">
    <location>
        <begin position="96"/>
        <end position="117"/>
    </location>
</feature>
<dbReference type="EMBL" id="JBBKZV010000008">
    <property type="protein sequence ID" value="MEJ8823409.1"/>
    <property type="molecule type" value="Genomic_DNA"/>
</dbReference>
<keyword evidence="1" id="KW-0472">Membrane</keyword>
<evidence type="ECO:0000313" key="2">
    <source>
        <dbReference type="EMBL" id="MEJ8823409.1"/>
    </source>
</evidence>
<proteinExistence type="predicted"/>
<name>A0ABU8W014_9BURK</name>
<protein>
    <recommendedName>
        <fullName evidence="4">Tetratricopeptide repeat protein</fullName>
    </recommendedName>
</protein>
<comment type="caution">
    <text evidence="2">The sequence shown here is derived from an EMBL/GenBank/DDBJ whole genome shotgun (WGS) entry which is preliminary data.</text>
</comment>
<feature type="transmembrane region" description="Helical" evidence="1">
    <location>
        <begin position="164"/>
        <end position="184"/>
    </location>
</feature>
<feature type="transmembrane region" description="Helical" evidence="1">
    <location>
        <begin position="31"/>
        <end position="64"/>
    </location>
</feature>
<keyword evidence="1" id="KW-1133">Transmembrane helix</keyword>
<dbReference type="RefSeq" id="WP_340364450.1">
    <property type="nucleotide sequence ID" value="NZ_JBBKZV010000008.1"/>
</dbReference>